<dbReference type="EMBL" id="SMGG01000005">
    <property type="protein sequence ID" value="TCK59867.1"/>
    <property type="molecule type" value="Genomic_DNA"/>
</dbReference>
<keyword evidence="3" id="KW-1185">Reference proteome</keyword>
<evidence type="ECO:0000256" key="1">
    <source>
        <dbReference type="ARBA" id="ARBA00009981"/>
    </source>
</evidence>
<dbReference type="Proteomes" id="UP000294614">
    <property type="component" value="Unassembled WGS sequence"/>
</dbReference>
<accession>A0A4R1K770</accession>
<evidence type="ECO:0000313" key="3">
    <source>
        <dbReference type="Proteomes" id="UP000294614"/>
    </source>
</evidence>
<proteinExistence type="inferred from homology"/>
<evidence type="ECO:0000313" key="2">
    <source>
        <dbReference type="EMBL" id="TCK59867.1"/>
    </source>
</evidence>
<sequence>MYGVKYEIDEMMSASSFSRNMNKVSELLETMKRVVVLRNNTPEMVVLPIAEYEHIKALADLAEHLEIAHLIEKRKEEKYHSLEDVLKENGLG</sequence>
<dbReference type="InterPro" id="IPR036165">
    <property type="entry name" value="YefM-like_sf"/>
</dbReference>
<reference evidence="2 3" key="1">
    <citation type="submission" date="2019-03" db="EMBL/GenBank/DDBJ databases">
        <title>Genomic Encyclopedia of Type Strains, Phase IV (KMG-IV): sequencing the most valuable type-strain genomes for metagenomic binning, comparative biology and taxonomic classification.</title>
        <authorList>
            <person name="Goeker M."/>
        </authorList>
    </citation>
    <scope>NUCLEOTIDE SEQUENCE [LARGE SCALE GENOMIC DNA]</scope>
    <source>
        <strain evidence="2 3">DSM 24984</strain>
    </source>
</reference>
<organism evidence="2 3">
    <name type="scientific">Seleniivibrio woodruffii</name>
    <dbReference type="NCBI Taxonomy" id="1078050"/>
    <lineage>
        <taxon>Bacteria</taxon>
        <taxon>Pseudomonadati</taxon>
        <taxon>Deferribacterota</taxon>
        <taxon>Deferribacteres</taxon>
        <taxon>Deferribacterales</taxon>
        <taxon>Geovibrionaceae</taxon>
        <taxon>Seleniivibrio</taxon>
    </lineage>
</organism>
<comment type="similarity">
    <text evidence="1">Belongs to the phD/YefM antitoxin family.</text>
</comment>
<dbReference type="SUPFAM" id="SSF143120">
    <property type="entry name" value="YefM-like"/>
    <property type="match status" value="1"/>
</dbReference>
<name>A0A4R1K770_9BACT</name>
<comment type="caution">
    <text evidence="2">The sequence shown here is derived from an EMBL/GenBank/DDBJ whole genome shotgun (WGS) entry which is preliminary data.</text>
</comment>
<gene>
    <name evidence="2" type="ORF">C8D98_2034</name>
</gene>
<dbReference type="RefSeq" id="WP_132874023.1">
    <property type="nucleotide sequence ID" value="NZ_JAJUHT010000005.1"/>
</dbReference>
<dbReference type="OrthoDB" id="9811091at2"/>
<protein>
    <submittedName>
        <fullName evidence="2">Antitoxin Phd_YefM of type II toxin-antitoxin system</fullName>
    </submittedName>
</protein>
<dbReference type="AlphaFoldDB" id="A0A4R1K770"/>